<reference evidence="1" key="2">
    <citation type="submission" date="2023-01" db="EMBL/GenBank/DDBJ databases">
        <title>Draft genome sequence of Portibacter lacus strain NBRC 108769.</title>
        <authorList>
            <person name="Sun Q."/>
            <person name="Mori K."/>
        </authorList>
    </citation>
    <scope>NUCLEOTIDE SEQUENCE</scope>
    <source>
        <strain evidence="1">NBRC 108769</strain>
    </source>
</reference>
<dbReference type="AlphaFoldDB" id="A0AA37ST83"/>
<evidence type="ECO:0000313" key="2">
    <source>
        <dbReference type="Proteomes" id="UP001156666"/>
    </source>
</evidence>
<dbReference type="EMBL" id="BSOH01000031">
    <property type="protein sequence ID" value="GLR19652.1"/>
    <property type="molecule type" value="Genomic_DNA"/>
</dbReference>
<organism evidence="1 2">
    <name type="scientific">Portibacter lacus</name>
    <dbReference type="NCBI Taxonomy" id="1099794"/>
    <lineage>
        <taxon>Bacteria</taxon>
        <taxon>Pseudomonadati</taxon>
        <taxon>Bacteroidota</taxon>
        <taxon>Saprospiria</taxon>
        <taxon>Saprospirales</taxon>
        <taxon>Haliscomenobacteraceae</taxon>
        <taxon>Portibacter</taxon>
    </lineage>
</organism>
<name>A0AA37ST83_9BACT</name>
<reference evidence="1" key="1">
    <citation type="journal article" date="2014" name="Int. J. Syst. Evol. Microbiol.">
        <title>Complete genome sequence of Corynebacterium casei LMG S-19264T (=DSM 44701T), isolated from a smear-ripened cheese.</title>
        <authorList>
            <consortium name="US DOE Joint Genome Institute (JGI-PGF)"/>
            <person name="Walter F."/>
            <person name="Albersmeier A."/>
            <person name="Kalinowski J."/>
            <person name="Ruckert C."/>
        </authorList>
    </citation>
    <scope>NUCLEOTIDE SEQUENCE</scope>
    <source>
        <strain evidence="1">NBRC 108769</strain>
    </source>
</reference>
<evidence type="ECO:0000313" key="1">
    <source>
        <dbReference type="EMBL" id="GLR19652.1"/>
    </source>
</evidence>
<keyword evidence="2" id="KW-1185">Reference proteome</keyword>
<proteinExistence type="predicted"/>
<protein>
    <submittedName>
        <fullName evidence="1">Uncharacterized protein</fullName>
    </submittedName>
</protein>
<gene>
    <name evidence="1" type="ORF">GCM10007940_42680</name>
</gene>
<accession>A0AA37ST83</accession>
<dbReference type="Proteomes" id="UP001156666">
    <property type="component" value="Unassembled WGS sequence"/>
</dbReference>
<comment type="caution">
    <text evidence="1">The sequence shown here is derived from an EMBL/GenBank/DDBJ whole genome shotgun (WGS) entry which is preliminary data.</text>
</comment>
<sequence length="46" mass="5431">MTEMDFVKELAIHWEFNPLNFQSIDIKVCILNSTFSQVTKIDIEKN</sequence>